<dbReference type="InterPro" id="IPR001509">
    <property type="entry name" value="Epimerase_deHydtase"/>
</dbReference>
<reference evidence="3" key="1">
    <citation type="journal article" date="2019" name="Int. J. Syst. Evol. Microbiol.">
        <title>The Global Catalogue of Microorganisms (GCM) 10K type strain sequencing project: providing services to taxonomists for standard genome sequencing and annotation.</title>
        <authorList>
            <consortium name="The Broad Institute Genomics Platform"/>
            <consortium name="The Broad Institute Genome Sequencing Center for Infectious Disease"/>
            <person name="Wu L."/>
            <person name="Ma J."/>
        </authorList>
    </citation>
    <scope>NUCLEOTIDE SEQUENCE [LARGE SCALE GENOMIC DNA]</scope>
    <source>
        <strain evidence="3">JCM 30346</strain>
    </source>
</reference>
<dbReference type="SUPFAM" id="SSF51735">
    <property type="entry name" value="NAD(P)-binding Rossmann-fold domains"/>
    <property type="match status" value="1"/>
</dbReference>
<evidence type="ECO:0000313" key="3">
    <source>
        <dbReference type="Proteomes" id="UP001596137"/>
    </source>
</evidence>
<organism evidence="2 3">
    <name type="scientific">Sphaerisporangium aureirubrum</name>
    <dbReference type="NCBI Taxonomy" id="1544736"/>
    <lineage>
        <taxon>Bacteria</taxon>
        <taxon>Bacillati</taxon>
        <taxon>Actinomycetota</taxon>
        <taxon>Actinomycetes</taxon>
        <taxon>Streptosporangiales</taxon>
        <taxon>Streptosporangiaceae</taxon>
        <taxon>Sphaerisporangium</taxon>
    </lineage>
</organism>
<evidence type="ECO:0000313" key="2">
    <source>
        <dbReference type="EMBL" id="MFC6080740.1"/>
    </source>
</evidence>
<sequence>MTRLLILGGTSFLGYTLASEALTQGWDVTTFNRGRTGHDVTGVKVIRGDRYISNDITRLAKSGLWDAVADMSGYVPRNVLDVARTLRPATGRYLFMSTVSVYADWPIKPLTEASKLLECPPDADDSYGEDIEDGPTKYGYQKSGCEAAVQLTFGADYSTVLRPGVVLGPRENVGRLPWWLRRVSRGGHILSPGTPERSIQPVDVRDVALFALDCVTDNTSGAFNVTAPIGAATFGGLLDDCASTTGSDPQFVWVPDDVLIRAGVRQWSELPLWRSYPGVWQVNSGLAYARGLTCRPLSETVRDTWEWLLASPAPKDNERSGEIGLNPTREQDLLRSLTM</sequence>
<dbReference type="EMBL" id="JBHSRF010000006">
    <property type="protein sequence ID" value="MFC6080740.1"/>
    <property type="molecule type" value="Genomic_DNA"/>
</dbReference>
<dbReference type="Proteomes" id="UP001596137">
    <property type="component" value="Unassembled WGS sequence"/>
</dbReference>
<protein>
    <submittedName>
        <fullName evidence="2">NAD-dependent epimerase/dehydratase family protein</fullName>
    </submittedName>
</protein>
<name>A0ABW1NBP9_9ACTN</name>
<dbReference type="RefSeq" id="WP_380747835.1">
    <property type="nucleotide sequence ID" value="NZ_JBHSRF010000006.1"/>
</dbReference>
<dbReference type="Pfam" id="PF01370">
    <property type="entry name" value="Epimerase"/>
    <property type="match status" value="1"/>
</dbReference>
<feature type="domain" description="NAD-dependent epimerase/dehydratase" evidence="1">
    <location>
        <begin position="5"/>
        <end position="217"/>
    </location>
</feature>
<dbReference type="InterPro" id="IPR036291">
    <property type="entry name" value="NAD(P)-bd_dom_sf"/>
</dbReference>
<comment type="caution">
    <text evidence="2">The sequence shown here is derived from an EMBL/GenBank/DDBJ whole genome shotgun (WGS) entry which is preliminary data.</text>
</comment>
<dbReference type="InterPro" id="IPR050177">
    <property type="entry name" value="Lipid_A_modif_metabolic_enz"/>
</dbReference>
<proteinExistence type="predicted"/>
<dbReference type="PANTHER" id="PTHR43245:SF13">
    <property type="entry name" value="UDP-D-APIOSE_UDP-D-XYLOSE SYNTHASE 2"/>
    <property type="match status" value="1"/>
</dbReference>
<gene>
    <name evidence="2" type="ORF">ACFP1K_06185</name>
</gene>
<dbReference type="PANTHER" id="PTHR43245">
    <property type="entry name" value="BIFUNCTIONAL POLYMYXIN RESISTANCE PROTEIN ARNA"/>
    <property type="match status" value="1"/>
</dbReference>
<evidence type="ECO:0000259" key="1">
    <source>
        <dbReference type="Pfam" id="PF01370"/>
    </source>
</evidence>
<accession>A0ABW1NBP9</accession>
<dbReference type="Gene3D" id="3.40.50.720">
    <property type="entry name" value="NAD(P)-binding Rossmann-like Domain"/>
    <property type="match status" value="1"/>
</dbReference>
<keyword evidence="3" id="KW-1185">Reference proteome</keyword>